<keyword evidence="2" id="KW-1185">Reference proteome</keyword>
<dbReference type="EMBL" id="CM055111">
    <property type="protein sequence ID" value="KAJ7519548.1"/>
    <property type="molecule type" value="Genomic_DNA"/>
</dbReference>
<organism evidence="1 2">
    <name type="scientific">Diphasiastrum complanatum</name>
    <name type="common">Issler's clubmoss</name>
    <name type="synonym">Lycopodium complanatum</name>
    <dbReference type="NCBI Taxonomy" id="34168"/>
    <lineage>
        <taxon>Eukaryota</taxon>
        <taxon>Viridiplantae</taxon>
        <taxon>Streptophyta</taxon>
        <taxon>Embryophyta</taxon>
        <taxon>Tracheophyta</taxon>
        <taxon>Lycopodiopsida</taxon>
        <taxon>Lycopodiales</taxon>
        <taxon>Lycopodiaceae</taxon>
        <taxon>Lycopodioideae</taxon>
        <taxon>Diphasiastrum</taxon>
    </lineage>
</organism>
<dbReference type="Proteomes" id="UP001162992">
    <property type="component" value="Chromosome 20"/>
</dbReference>
<gene>
    <name evidence="1" type="ORF">O6H91_20G043800</name>
</gene>
<name>A0ACC2APR1_DIPCM</name>
<evidence type="ECO:0000313" key="1">
    <source>
        <dbReference type="EMBL" id="KAJ7519548.1"/>
    </source>
</evidence>
<evidence type="ECO:0000313" key="2">
    <source>
        <dbReference type="Proteomes" id="UP001162992"/>
    </source>
</evidence>
<reference evidence="2" key="1">
    <citation type="journal article" date="2024" name="Proc. Natl. Acad. Sci. U.S.A.">
        <title>Extraordinary preservation of gene collinearity over three hundred million years revealed in homosporous lycophytes.</title>
        <authorList>
            <person name="Li C."/>
            <person name="Wickell D."/>
            <person name="Kuo L.Y."/>
            <person name="Chen X."/>
            <person name="Nie B."/>
            <person name="Liao X."/>
            <person name="Peng D."/>
            <person name="Ji J."/>
            <person name="Jenkins J."/>
            <person name="Williams M."/>
            <person name="Shu S."/>
            <person name="Plott C."/>
            <person name="Barry K."/>
            <person name="Rajasekar S."/>
            <person name="Grimwood J."/>
            <person name="Han X."/>
            <person name="Sun S."/>
            <person name="Hou Z."/>
            <person name="He W."/>
            <person name="Dai G."/>
            <person name="Sun C."/>
            <person name="Schmutz J."/>
            <person name="Leebens-Mack J.H."/>
            <person name="Li F.W."/>
            <person name="Wang L."/>
        </authorList>
    </citation>
    <scope>NUCLEOTIDE SEQUENCE [LARGE SCALE GENOMIC DNA]</scope>
    <source>
        <strain evidence="2">cv. PW_Plant_1</strain>
    </source>
</reference>
<proteinExistence type="predicted"/>
<comment type="caution">
    <text evidence="1">The sequence shown here is derived from an EMBL/GenBank/DDBJ whole genome shotgun (WGS) entry which is preliminary data.</text>
</comment>
<sequence>MNLGDMEQNSFKCSYPECFLCVTKERNLAKRATVFARFFKDLPCQDEDGQILAISRLWNTAMAHPNNPEFVELGIFECMASLVWKGIRNRRWLAQGENIYIPYYAAHIIGSYTMNVEEFGRKAVQAGVIPPLVELLKGKLTWVEQRVAVRALGHLASYESTFPYVSAYKEVVDLSMLLASNALDIVYTHFLQFVGKRLSYHCDLLTRGIGGLRMESRKAEEWASQLQCWSLQLLNCFALKDEFILSICRSEFLIKLPDMWGGLVNENSPAGIGLLRTICHRKLGRTAVTKCPSVINALCNIARSSDDWQYMAIDCLLWLVQDPTTRRKVLDSAAIALADLAELSSLGDHKKPGELILDALLHDDPHGLSVSLSSKTTQLLDNLANLRIRIRREKQLPKEDIRIKQAAALVVKLEGNAKFSSGNILGAISKYTESLAMCPIRAKRDRITLYSNRAQCYLLLKEPELAISDTTRALSLHNPVNRHSSSLWQRAQAYDILGLAKESLLDAIMFLNESSFGSETELGYTQNTLPQYVDRLIKRQMQAIWLFRDAAEKHGEMFYESDTDGECVTEEDIEADNGNNDDEENEASEWETASETDSVKEARRDPASGDLKEIQEPPKLTTFSKPSVVFKGVTLEDLLDPQYEDSH</sequence>
<protein>
    <submittedName>
        <fullName evidence="1">Uncharacterized protein</fullName>
    </submittedName>
</protein>
<accession>A0ACC2APR1</accession>